<evidence type="ECO:0000256" key="2">
    <source>
        <dbReference type="ARBA" id="ARBA00023004"/>
    </source>
</evidence>
<reference evidence="4" key="1">
    <citation type="submission" date="2018-06" db="EMBL/GenBank/DDBJ databases">
        <authorList>
            <person name="Zhirakovskaya E."/>
        </authorList>
    </citation>
    <scope>NUCLEOTIDE SEQUENCE</scope>
</reference>
<dbReference type="GO" id="GO:0046872">
    <property type="term" value="F:metal ion binding"/>
    <property type="evidence" value="ECO:0007669"/>
    <property type="project" value="UniProtKB-KW"/>
</dbReference>
<dbReference type="InterPro" id="IPR010376">
    <property type="entry name" value="GBBH-like_N"/>
</dbReference>
<gene>
    <name evidence="4" type="ORF">MNBD_PLANCTO02-869</name>
</gene>
<evidence type="ECO:0000259" key="3">
    <source>
        <dbReference type="Pfam" id="PF06155"/>
    </source>
</evidence>
<keyword evidence="1" id="KW-0479">Metal-binding</keyword>
<dbReference type="Gene3D" id="3.30.2020.30">
    <property type="match status" value="1"/>
</dbReference>
<dbReference type="Pfam" id="PF06155">
    <property type="entry name" value="GBBH-like_N"/>
    <property type="match status" value="1"/>
</dbReference>
<protein>
    <recommendedName>
        <fullName evidence="3">Gamma-butyrobetaine hydroxylase-like N-terminal domain-containing protein</fullName>
    </recommendedName>
</protein>
<organism evidence="4">
    <name type="scientific">hydrothermal vent metagenome</name>
    <dbReference type="NCBI Taxonomy" id="652676"/>
    <lineage>
        <taxon>unclassified sequences</taxon>
        <taxon>metagenomes</taxon>
        <taxon>ecological metagenomes</taxon>
    </lineage>
</organism>
<feature type="domain" description="Gamma-butyrobetaine hydroxylase-like N-terminal" evidence="3">
    <location>
        <begin position="8"/>
        <end position="93"/>
    </location>
</feature>
<dbReference type="PANTHER" id="PTHR35303">
    <property type="entry name" value="OS02G0197800 PROTEIN"/>
    <property type="match status" value="1"/>
</dbReference>
<dbReference type="AlphaFoldDB" id="A0A3B1D9L6"/>
<keyword evidence="2" id="KW-0408">Iron</keyword>
<proteinExistence type="predicted"/>
<evidence type="ECO:0000256" key="1">
    <source>
        <dbReference type="ARBA" id="ARBA00022723"/>
    </source>
</evidence>
<sequence>MAVVPSHIKAHQKDGELELQWADSSACRLKYTLLRGECPCANCISEHTGERLLDLTTIPEEIHPTKIQLTGNYALQIFWSDNHNTGMYTWEHLMKLCQS</sequence>
<dbReference type="InterPro" id="IPR038492">
    <property type="entry name" value="GBBH-like_N_sf"/>
</dbReference>
<name>A0A3B1D9L6_9ZZZZ</name>
<dbReference type="EMBL" id="UOGL01000280">
    <property type="protein sequence ID" value="VAX38949.1"/>
    <property type="molecule type" value="Genomic_DNA"/>
</dbReference>
<evidence type="ECO:0000313" key="4">
    <source>
        <dbReference type="EMBL" id="VAX38949.1"/>
    </source>
</evidence>
<accession>A0A3B1D9L6</accession>